<evidence type="ECO:0000313" key="3">
    <source>
        <dbReference type="Proteomes" id="UP000264294"/>
    </source>
</evidence>
<dbReference type="Proteomes" id="UP000264294">
    <property type="component" value="Unassembled WGS sequence"/>
</dbReference>
<dbReference type="EMBL" id="QVOD01000046">
    <property type="protein sequence ID" value="RFT63508.1"/>
    <property type="molecule type" value="Genomic_DNA"/>
</dbReference>
<evidence type="ECO:0000256" key="1">
    <source>
        <dbReference type="SAM" id="Phobius"/>
    </source>
</evidence>
<keyword evidence="1" id="KW-0812">Transmembrane</keyword>
<protein>
    <submittedName>
        <fullName evidence="2">Uncharacterized protein</fullName>
    </submittedName>
</protein>
<organism evidence="2 3">
    <name type="scientific">Bacillus clarus</name>
    <dbReference type="NCBI Taxonomy" id="2338372"/>
    <lineage>
        <taxon>Bacteria</taxon>
        <taxon>Bacillati</taxon>
        <taxon>Bacillota</taxon>
        <taxon>Bacilli</taxon>
        <taxon>Bacillales</taxon>
        <taxon>Bacillaceae</taxon>
        <taxon>Bacillus</taxon>
        <taxon>Bacillus cereus group</taxon>
    </lineage>
</organism>
<gene>
    <name evidence="2" type="ORF">D0U04_24875</name>
</gene>
<proteinExistence type="predicted"/>
<keyword evidence="1" id="KW-1133">Transmembrane helix</keyword>
<sequence>MRDLTIDKYETSNIIGAKETIMTGSYGQTAEHIKDKIKVSDIFSSNNFFMTSLKAEFDAYKKENPKDNMSYETYQQRRLNSRAFNYDSIKDQQQNKEFWRDVGILGTTLLLAGATVFFPPAGAALFAFTASVGVMEVSSAVTGKDWLTQRKLDTNERWLRGVLGFVDVAPVAKGLHAFGNKVAEDAKDNLLKTNPVCKEFTKQIEVHPQKQVVEEVISYIIKKQNSVDSELLLSPDTINKILNKVPHNDFDLTQVDKFKDEILNAAIEENKRGLNPSQRARLWQGGSPYFGLDDYEDMVLKKGEIVYTGYPFPTGYSFTKETLESVGGDSKKLFQGVQVNPRISPDGTGEYKFQVIGFEMLDDLPSARGMTHANPQLGAGGLEQIFTPDFPQLVREGKEKPILDEQTMARLREKGIEFDPKLLQQVDKDGEYVYKTSICNNVEVLTDDSNIIKLNNYNLNKMEIRQIKAAIKDIESSGGGIR</sequence>
<keyword evidence="1" id="KW-0472">Membrane</keyword>
<feature type="transmembrane region" description="Helical" evidence="1">
    <location>
        <begin position="98"/>
        <end position="118"/>
    </location>
</feature>
<dbReference type="RefSeq" id="WP_117287954.1">
    <property type="nucleotide sequence ID" value="NZ_JMQC01000009.1"/>
</dbReference>
<reference evidence="2 3" key="1">
    <citation type="submission" date="2018-08" db="EMBL/GenBank/DDBJ databases">
        <title>Bacillus clarus sp. nov. strain PS00077A.</title>
        <authorList>
            <person name="Mendez Acevedo M."/>
            <person name="Carroll L."/>
            <person name="Mukherjee M."/>
            <person name="Wiedmann M."/>
            <person name="Kovac J."/>
        </authorList>
    </citation>
    <scope>NUCLEOTIDE SEQUENCE [LARGE SCALE GENOMIC DNA]</scope>
    <source>
        <strain evidence="2 3">PS00077A</strain>
    </source>
</reference>
<accession>A0ABX9KPI7</accession>
<keyword evidence="3" id="KW-1185">Reference proteome</keyword>
<evidence type="ECO:0000313" key="2">
    <source>
        <dbReference type="EMBL" id="RFT63508.1"/>
    </source>
</evidence>
<name>A0ABX9KPI7_9BACI</name>
<comment type="caution">
    <text evidence="2">The sequence shown here is derived from an EMBL/GenBank/DDBJ whole genome shotgun (WGS) entry which is preliminary data.</text>
</comment>